<protein>
    <submittedName>
        <fullName evidence="2">Uncharacterized protein</fullName>
    </submittedName>
</protein>
<dbReference type="Proteomes" id="UP000179920">
    <property type="component" value="Chromosome XI"/>
</dbReference>
<evidence type="ECO:0000256" key="1">
    <source>
        <dbReference type="SAM" id="MobiDB-lite"/>
    </source>
</evidence>
<feature type="region of interest" description="Disordered" evidence="1">
    <location>
        <begin position="193"/>
        <end position="263"/>
    </location>
</feature>
<reference evidence="3" key="3">
    <citation type="submission" date="2018-08" db="EMBL/GenBank/DDBJ databases">
        <authorList>
            <person name="Guldener U."/>
        </authorList>
    </citation>
    <scope>NUCLEOTIDE SEQUENCE</scope>
    <source>
        <strain evidence="3">UB2</strain>
    </source>
</reference>
<evidence type="ECO:0000313" key="5">
    <source>
        <dbReference type="Proteomes" id="UP000658997"/>
    </source>
</evidence>
<feature type="compositionally biased region" description="Low complexity" evidence="1">
    <location>
        <begin position="225"/>
        <end position="239"/>
    </location>
</feature>
<name>A0A1K0G7T3_9BASI</name>
<evidence type="ECO:0000313" key="4">
    <source>
        <dbReference type="Proteomes" id="UP000179920"/>
    </source>
</evidence>
<dbReference type="EMBL" id="LT558127">
    <property type="protein sequence ID" value="SAM83758.1"/>
    <property type="molecule type" value="Genomic_DNA"/>
</dbReference>
<feature type="compositionally biased region" description="Polar residues" evidence="1">
    <location>
        <begin position="248"/>
        <end position="259"/>
    </location>
</feature>
<dbReference type="OrthoDB" id="3364905at2759"/>
<organism evidence="2 4">
    <name type="scientific">Ustilago bromivora</name>
    <dbReference type="NCBI Taxonomy" id="307758"/>
    <lineage>
        <taxon>Eukaryota</taxon>
        <taxon>Fungi</taxon>
        <taxon>Dikarya</taxon>
        <taxon>Basidiomycota</taxon>
        <taxon>Ustilaginomycotina</taxon>
        <taxon>Ustilaginomycetes</taxon>
        <taxon>Ustilaginales</taxon>
        <taxon>Ustilaginaceae</taxon>
        <taxon>Ustilago</taxon>
    </lineage>
</organism>
<feature type="region of interest" description="Disordered" evidence="1">
    <location>
        <begin position="93"/>
        <end position="117"/>
    </location>
</feature>
<proteinExistence type="predicted"/>
<feature type="compositionally biased region" description="Low complexity" evidence="1">
    <location>
        <begin position="193"/>
        <end position="202"/>
    </location>
</feature>
<reference evidence="4" key="1">
    <citation type="submission" date="2016-04" db="EMBL/GenBank/DDBJ databases">
        <authorList>
            <person name="Guldener U."/>
            <person name="Guldener U."/>
        </authorList>
    </citation>
    <scope>NUCLEOTIDE SEQUENCE [LARGE SCALE GENOMIC DNA]</scope>
    <source>
        <strain evidence="4">UB2112</strain>
    </source>
</reference>
<reference evidence="2" key="2">
    <citation type="submission" date="2016-04" db="EMBL/GenBank/DDBJ databases">
        <authorList>
            <person name="Evans L.H."/>
            <person name="Alamgir A."/>
            <person name="Owens N."/>
            <person name="Weber N.D."/>
            <person name="Virtaneva K."/>
            <person name="Barbian K."/>
            <person name="Babar A."/>
            <person name="Rosenke K."/>
        </authorList>
    </citation>
    <scope>NUCLEOTIDE SEQUENCE</scope>
    <source>
        <strain evidence="2">UB2112</strain>
    </source>
</reference>
<feature type="compositionally biased region" description="Polar residues" evidence="1">
    <location>
        <begin position="203"/>
        <end position="213"/>
    </location>
</feature>
<sequence>MDPAFSLADELNFHAGNSTDFDESELQFHPHSTLNSTLGDEFDHLHHQQSEYEDPSTTTQGVGGLSLDAQLDSLHLHPDQPCLSSDLATELDPHSIEASSSGTRTPASSRQVGSEISHLATTQTQEVAESIAATSSFLSRLSGAGGVGEDTAKLEEGASRYLTLISQYTAEREAQVRELRELDRKVSRLLSYPSSGMSSSFSNDTLLSPSTSGMELPDLVEDESSSLPSSPTSPISPTKSRGHRATASVESDSTITDLTPLTVPTDKPLLEGGLFAPLYTSTITLLTSLTTLYEHTQITKSSTADAARKLKTLKGLISQWKMEQESVEASEEWIFHHSEKGLGNAGEGRRESEWVEREVQDVKRLIEGFEGQALGLLTPVSIAS</sequence>
<dbReference type="AlphaFoldDB" id="A0A1K0G7T3"/>
<feature type="compositionally biased region" description="Polar residues" evidence="1">
    <location>
        <begin position="97"/>
        <end position="117"/>
    </location>
</feature>
<evidence type="ECO:0000313" key="2">
    <source>
        <dbReference type="EMBL" id="SAM83758.1"/>
    </source>
</evidence>
<dbReference type="Proteomes" id="UP000658997">
    <property type="component" value="Unassembled WGS sequence"/>
</dbReference>
<gene>
    <name evidence="3" type="ORF">UBRO2_00017</name>
    <name evidence="2" type="ORF">UBRO_06534</name>
</gene>
<dbReference type="EMBL" id="ULHB01000001">
    <property type="protein sequence ID" value="SYW73742.1"/>
    <property type="molecule type" value="Genomic_DNA"/>
</dbReference>
<keyword evidence="5" id="KW-1185">Reference proteome</keyword>
<evidence type="ECO:0000313" key="3">
    <source>
        <dbReference type="EMBL" id="SYW73742.1"/>
    </source>
</evidence>
<accession>A0A1K0G7T3</accession>